<sequence>MDRAEWRGRDDRGADEAVSWETYTQVLMLWACMLTAAIIKEIKK</sequence>
<reference evidence="1 2" key="1">
    <citation type="submission" date="2021-11" db="EMBL/GenBank/DDBJ databases">
        <authorList>
            <person name="Harms R.C."/>
            <person name="Hussain Z."/>
            <person name="Phipps C."/>
            <person name="Ball S.L."/>
            <person name="Garlena R.A."/>
            <person name="Russell D.A."/>
            <person name="Jacobs-Sera D."/>
            <person name="Hatfull G.F."/>
        </authorList>
    </citation>
    <scope>NUCLEOTIDE SEQUENCE [LARGE SCALE GENOMIC DNA]</scope>
</reference>
<dbReference type="Proteomes" id="UP001200529">
    <property type="component" value="Segment"/>
</dbReference>
<name>A0AA49GZ08_9CAUD</name>
<gene>
    <name evidence="1" type="primary">75</name>
    <name evidence="1" type="ORF">ZANY_75</name>
</gene>
<keyword evidence="2" id="KW-1185">Reference proteome</keyword>
<evidence type="ECO:0000313" key="1">
    <source>
        <dbReference type="EMBL" id="UJQ86144.1"/>
    </source>
</evidence>
<dbReference type="EMBL" id="OL455887">
    <property type="protein sequence ID" value="UJQ86144.1"/>
    <property type="molecule type" value="Genomic_DNA"/>
</dbReference>
<protein>
    <submittedName>
        <fullName evidence="1">Uncharacterized protein</fullName>
    </submittedName>
</protein>
<accession>A0AA49GZ08</accession>
<proteinExistence type="predicted"/>
<organism evidence="1 2">
    <name type="scientific">Gordonia phage Zany</name>
    <dbReference type="NCBI Taxonomy" id="2910759"/>
    <lineage>
        <taxon>Viruses</taxon>
        <taxon>Duplodnaviria</taxon>
        <taxon>Heunggongvirae</taxon>
        <taxon>Uroviricota</taxon>
        <taxon>Caudoviricetes</taxon>
        <taxon>Dovevirinae</taxon>
        <taxon>Lambovirus</taxon>
        <taxon>Lambovirus zany</taxon>
    </lineage>
</organism>
<evidence type="ECO:0000313" key="2">
    <source>
        <dbReference type="Proteomes" id="UP001200529"/>
    </source>
</evidence>